<dbReference type="AlphaFoldDB" id="A0A9D1VPE9"/>
<accession>A0A9D1VPE9</accession>
<reference evidence="1" key="2">
    <citation type="submission" date="2021-04" db="EMBL/GenBank/DDBJ databases">
        <authorList>
            <person name="Gilroy R."/>
        </authorList>
    </citation>
    <scope>NUCLEOTIDE SEQUENCE</scope>
    <source>
        <strain evidence="1">ChiHjej12B11-1927</strain>
    </source>
</reference>
<reference evidence="1" key="1">
    <citation type="journal article" date="2021" name="PeerJ">
        <title>Extensive microbial diversity within the chicken gut microbiome revealed by metagenomics and culture.</title>
        <authorList>
            <person name="Gilroy R."/>
            <person name="Ravi A."/>
            <person name="Getino M."/>
            <person name="Pursley I."/>
            <person name="Horton D.L."/>
            <person name="Alikhan N.F."/>
            <person name="Baker D."/>
            <person name="Gharbi K."/>
            <person name="Hall N."/>
            <person name="Watson M."/>
            <person name="Adriaenssens E.M."/>
            <person name="Foster-Nyarko E."/>
            <person name="Jarju S."/>
            <person name="Secka A."/>
            <person name="Antonio M."/>
            <person name="Oren A."/>
            <person name="Chaudhuri R.R."/>
            <person name="La Ragione R."/>
            <person name="Hildebrand F."/>
            <person name="Pallen M.J."/>
        </authorList>
    </citation>
    <scope>NUCLEOTIDE SEQUENCE</scope>
    <source>
        <strain evidence="1">ChiHjej12B11-1927</strain>
    </source>
</reference>
<gene>
    <name evidence="1" type="ORF">H9738_14365</name>
</gene>
<evidence type="ECO:0000313" key="2">
    <source>
        <dbReference type="Proteomes" id="UP000824230"/>
    </source>
</evidence>
<organism evidence="1 2">
    <name type="scientific">Candidatus Blautia pullistercoris</name>
    <dbReference type="NCBI Taxonomy" id="2838499"/>
    <lineage>
        <taxon>Bacteria</taxon>
        <taxon>Bacillati</taxon>
        <taxon>Bacillota</taxon>
        <taxon>Clostridia</taxon>
        <taxon>Lachnospirales</taxon>
        <taxon>Lachnospiraceae</taxon>
        <taxon>Blautia</taxon>
    </lineage>
</organism>
<dbReference type="Pfam" id="PF13780">
    <property type="entry name" value="DUF4176"/>
    <property type="match status" value="1"/>
</dbReference>
<sequence>MYKDLLPIGSVVLLKGGEKRLMICGRVVCREDGEQIYDYAGCYYPEGVLNSSQLFFFNHDAIETLFFIGFQDQEEMGYRSQVLGRLDGAKLRVEDGQILVEENKEN</sequence>
<evidence type="ECO:0000313" key="1">
    <source>
        <dbReference type="EMBL" id="HIX39027.1"/>
    </source>
</evidence>
<comment type="caution">
    <text evidence="1">The sequence shown here is derived from an EMBL/GenBank/DDBJ whole genome shotgun (WGS) entry which is preliminary data.</text>
</comment>
<dbReference type="Proteomes" id="UP000824230">
    <property type="component" value="Unassembled WGS sequence"/>
</dbReference>
<dbReference type="EMBL" id="DXFG01000331">
    <property type="protein sequence ID" value="HIX39027.1"/>
    <property type="molecule type" value="Genomic_DNA"/>
</dbReference>
<proteinExistence type="predicted"/>
<name>A0A9D1VPE9_9FIRM</name>
<protein>
    <submittedName>
        <fullName evidence="1">DUF4176 domain-containing protein</fullName>
    </submittedName>
</protein>
<dbReference type="InterPro" id="IPR025233">
    <property type="entry name" value="DUF4176"/>
</dbReference>